<reference evidence="3 4" key="1">
    <citation type="journal article" date="2007" name="Genome Res.">
        <title>Genome characteristics of facultatively symbiotic Frankia sp. strains reflect host range and host plant biogeography.</title>
        <authorList>
            <person name="Normand P."/>
            <person name="Lapierre P."/>
            <person name="Tisa L.S."/>
            <person name="Gogarten J.P."/>
            <person name="Alloisio N."/>
            <person name="Bagnarol E."/>
            <person name="Bassi C.A."/>
            <person name="Berry A.M."/>
            <person name="Bickhart D.M."/>
            <person name="Choisne N."/>
            <person name="Couloux A."/>
            <person name="Cournoyer B."/>
            <person name="Cruveiller S."/>
            <person name="Daubin V."/>
            <person name="Demange N."/>
            <person name="Francino M.P."/>
            <person name="Goltsman E."/>
            <person name="Huang Y."/>
            <person name="Kopp O.R."/>
            <person name="Labarre L."/>
            <person name="Lapidus A."/>
            <person name="Lavire C."/>
            <person name="Marechal J."/>
            <person name="Martinez M."/>
            <person name="Mastronunzio J.E."/>
            <person name="Mullin B.C."/>
            <person name="Niemann J."/>
            <person name="Pujic P."/>
            <person name="Rawnsley T."/>
            <person name="Rouy Z."/>
            <person name="Schenowitz C."/>
            <person name="Sellstedt A."/>
            <person name="Tavares F."/>
            <person name="Tomkins J.P."/>
            <person name="Vallenet D."/>
            <person name="Valverde C."/>
            <person name="Wall L.G."/>
            <person name="Wang Y."/>
            <person name="Medigue C."/>
            <person name="Benson D.R."/>
        </authorList>
    </citation>
    <scope>NUCLEOTIDE SEQUENCE [LARGE SCALE GENOMIC DNA]</scope>
    <source>
        <strain evidence="4">DSM 45986 / CECT 9034 / ACN14a</strain>
    </source>
</reference>
<dbReference type="Proteomes" id="UP000000657">
    <property type="component" value="Chromosome"/>
</dbReference>
<evidence type="ECO:0000259" key="2">
    <source>
        <dbReference type="Pfam" id="PF01266"/>
    </source>
</evidence>
<dbReference type="GO" id="GO:0008115">
    <property type="term" value="F:sarcosine oxidase activity"/>
    <property type="evidence" value="ECO:0007669"/>
    <property type="project" value="UniProtKB-EC"/>
</dbReference>
<feature type="domain" description="FAD dependent oxidoreductase" evidence="2">
    <location>
        <begin position="6"/>
        <end position="375"/>
    </location>
</feature>
<dbReference type="Gene3D" id="3.50.50.60">
    <property type="entry name" value="FAD/NAD(P)-binding domain"/>
    <property type="match status" value="1"/>
</dbReference>
<dbReference type="EMBL" id="CT573213">
    <property type="protein sequence ID" value="CAJ60541.1"/>
    <property type="molecule type" value="Genomic_DNA"/>
</dbReference>
<keyword evidence="4" id="KW-1185">Reference proteome</keyword>
<dbReference type="SUPFAM" id="SSF51905">
    <property type="entry name" value="FAD/NAD(P)-binding domain"/>
    <property type="match status" value="1"/>
</dbReference>
<dbReference type="PANTHER" id="PTHR13847">
    <property type="entry name" value="SARCOSINE DEHYDROGENASE-RELATED"/>
    <property type="match status" value="1"/>
</dbReference>
<name>Q0RPJ0_FRAAA</name>
<dbReference type="Pfam" id="PF01266">
    <property type="entry name" value="DAO"/>
    <property type="match status" value="1"/>
</dbReference>
<dbReference type="EC" id="1.5.3.1" evidence="3"/>
<proteinExistence type="predicted"/>
<dbReference type="PRINTS" id="PR00420">
    <property type="entry name" value="RNGMNOXGNASE"/>
</dbReference>
<dbReference type="KEGG" id="fal:FRAAL1891"/>
<keyword evidence="1 3" id="KW-0560">Oxidoreductase</keyword>
<dbReference type="InterPro" id="IPR006076">
    <property type="entry name" value="FAD-dep_OxRdtase"/>
</dbReference>
<sequence>MQGSADVVIVGGGIEGAAAAWALTRKGVCNVLVLERATVGSGGTGRSSGIVRCHYGVRSLAVMAWHGVQLFTHAAEILGVADGVGFEQVGYVVGVGPGDAAALAANVEAAAAVGIDTRLADPAEVAELWPAANLADFAAFAYEPRGGYGDAYRTCHAYLAAARQGGVRVRQGAPVTRILTSGEGRGEGGDGDGGAGVGESGRVVGVELADGSRIAAGAVVLAAGVWSAALAAGVGIDLPLRAQREQILMVAPGAPVGPVPVLSDLVGLQYVRPEPSGDLLVGNSDHSRPQWVDPDAYPGVADPQYVERAVGRFAHRFPGLPEVALSSSYAGCYDVTPDYNPIISATPVDGLFVAAGFSGHGFKISVAVGELVADLVVDGDSSHPLIPAADFRLSRFAENAPLVSPHPYACAGQMR</sequence>
<dbReference type="GO" id="GO:0005737">
    <property type="term" value="C:cytoplasm"/>
    <property type="evidence" value="ECO:0007669"/>
    <property type="project" value="TreeGrafter"/>
</dbReference>
<dbReference type="STRING" id="326424.FRAAL1891"/>
<accession>Q0RPJ0</accession>
<organism evidence="3 4">
    <name type="scientific">Frankia alni (strain DSM 45986 / CECT 9034 / ACN14a)</name>
    <dbReference type="NCBI Taxonomy" id="326424"/>
    <lineage>
        <taxon>Bacteria</taxon>
        <taxon>Bacillati</taxon>
        <taxon>Actinomycetota</taxon>
        <taxon>Actinomycetes</taxon>
        <taxon>Frankiales</taxon>
        <taxon>Frankiaceae</taxon>
        <taxon>Frankia</taxon>
    </lineage>
</organism>
<dbReference type="InterPro" id="IPR036188">
    <property type="entry name" value="FAD/NAD-bd_sf"/>
</dbReference>
<dbReference type="Gene3D" id="3.30.9.10">
    <property type="entry name" value="D-Amino Acid Oxidase, subunit A, domain 2"/>
    <property type="match status" value="1"/>
</dbReference>
<gene>
    <name evidence="3" type="ordered locus">FRAAL1891</name>
</gene>
<dbReference type="PANTHER" id="PTHR13847:SF287">
    <property type="entry name" value="FAD-DEPENDENT OXIDOREDUCTASE DOMAIN-CONTAINING PROTEIN 1"/>
    <property type="match status" value="1"/>
</dbReference>
<dbReference type="HOGENOM" id="CLU_007884_4_1_11"/>
<evidence type="ECO:0000313" key="4">
    <source>
        <dbReference type="Proteomes" id="UP000000657"/>
    </source>
</evidence>
<dbReference type="RefSeq" id="WP_011603068.1">
    <property type="nucleotide sequence ID" value="NC_008278.1"/>
</dbReference>
<dbReference type="OrthoDB" id="9806452at2"/>
<dbReference type="eggNOG" id="COG0665">
    <property type="taxonomic scope" value="Bacteria"/>
</dbReference>
<evidence type="ECO:0000256" key="1">
    <source>
        <dbReference type="ARBA" id="ARBA00023002"/>
    </source>
</evidence>
<evidence type="ECO:0000313" key="3">
    <source>
        <dbReference type="EMBL" id="CAJ60541.1"/>
    </source>
</evidence>
<dbReference type="AlphaFoldDB" id="Q0RPJ0"/>
<protein>
    <submittedName>
        <fullName evidence="3">Sarcosine oxidase subunit beta</fullName>
        <ecNumber evidence="3">1.5.3.1</ecNumber>
    </submittedName>
</protein>